<dbReference type="InterPro" id="IPR036291">
    <property type="entry name" value="NAD(P)-bd_dom_sf"/>
</dbReference>
<reference evidence="2" key="1">
    <citation type="submission" date="2018-05" db="EMBL/GenBank/DDBJ databases">
        <title>Draft genome sequence of Stemphylium lycopersici strain CIDEFI 213.</title>
        <authorList>
            <person name="Medina R."/>
            <person name="Franco M.E.E."/>
            <person name="Lucentini C.G."/>
            <person name="Saparrat M.C.N."/>
            <person name="Balatti P.A."/>
        </authorList>
    </citation>
    <scope>NUCLEOTIDE SEQUENCE [LARGE SCALE GENOMIC DNA]</scope>
    <source>
        <strain evidence="2">CIDEFI 213</strain>
    </source>
</reference>
<dbReference type="AlphaFoldDB" id="A0A364MW11"/>
<dbReference type="EMBL" id="QGDH01000135">
    <property type="protein sequence ID" value="RAR05353.1"/>
    <property type="molecule type" value="Genomic_DNA"/>
</dbReference>
<comment type="caution">
    <text evidence="1">The sequence shown here is derived from an EMBL/GenBank/DDBJ whole genome shotgun (WGS) entry which is preliminary data.</text>
</comment>
<evidence type="ECO:0000313" key="2">
    <source>
        <dbReference type="Proteomes" id="UP000249619"/>
    </source>
</evidence>
<accession>A0A364MW11</accession>
<sequence length="225" mass="24780">MLVSFPRRESVPKFNFTTVYMYAYTTIHEPLVRVTYTASPQSYSNPRYADARGIQYGTWQSALRSWRTPPEICVLTVLMYDLCGLHMNNKPIPHSILIFGPAAHIGRPLAQFLTRFALDIKLRLSTSSAAKVSAAKVSAAKMSGLEKDFPAAEVVMADYADEDSLKAACRNMEGVFIITNGLTNERVAMTNMVAALKAANSAVNIIRLVVSSSQIVICTFAGFTR</sequence>
<gene>
    <name evidence="1" type="ORF">DDE83_007429</name>
</gene>
<organism evidence="1 2">
    <name type="scientific">Stemphylium lycopersici</name>
    <name type="common">Tomato gray leaf spot disease fungus</name>
    <name type="synonym">Thyrospora lycopersici</name>
    <dbReference type="NCBI Taxonomy" id="183478"/>
    <lineage>
        <taxon>Eukaryota</taxon>
        <taxon>Fungi</taxon>
        <taxon>Dikarya</taxon>
        <taxon>Ascomycota</taxon>
        <taxon>Pezizomycotina</taxon>
        <taxon>Dothideomycetes</taxon>
        <taxon>Pleosporomycetidae</taxon>
        <taxon>Pleosporales</taxon>
        <taxon>Pleosporineae</taxon>
        <taxon>Pleosporaceae</taxon>
        <taxon>Stemphylium</taxon>
    </lineage>
</organism>
<name>A0A364MW11_STELY</name>
<protein>
    <submittedName>
        <fullName evidence="1">NmrA family protein</fullName>
    </submittedName>
</protein>
<keyword evidence="2" id="KW-1185">Reference proteome</keyword>
<proteinExistence type="predicted"/>
<dbReference type="SUPFAM" id="SSF51735">
    <property type="entry name" value="NAD(P)-binding Rossmann-fold domains"/>
    <property type="match status" value="1"/>
</dbReference>
<dbReference type="Proteomes" id="UP000249619">
    <property type="component" value="Unassembled WGS sequence"/>
</dbReference>
<dbReference type="Gene3D" id="3.40.50.720">
    <property type="entry name" value="NAD(P)-binding Rossmann-like Domain"/>
    <property type="match status" value="1"/>
</dbReference>
<dbReference type="STRING" id="183478.A0A364MW11"/>
<evidence type="ECO:0000313" key="1">
    <source>
        <dbReference type="EMBL" id="RAR05353.1"/>
    </source>
</evidence>